<accession>A0A9E7KC11</accession>
<name>A0A9E7KC11_9LILI</name>
<sequence length="63" mass="6810">MAQGPFQPAEKASDCEIDRKLSFSSSILPRKTTVSSDFLNSRSLVLLVSLCGCLGANRDATYL</sequence>
<reference evidence="1" key="1">
    <citation type="submission" date="2022-05" db="EMBL/GenBank/DDBJ databases">
        <title>The Musa troglodytarum L. genome provides insights into the mechanism of non-climacteric behaviour and enrichment of carotenoids.</title>
        <authorList>
            <person name="Wang J."/>
        </authorList>
    </citation>
    <scope>NUCLEOTIDE SEQUENCE</scope>
    <source>
        <tissue evidence="1">Leaf</tissue>
    </source>
</reference>
<evidence type="ECO:0000313" key="1">
    <source>
        <dbReference type="EMBL" id="URE11901.1"/>
    </source>
</evidence>
<organism evidence="1 2">
    <name type="scientific">Musa troglodytarum</name>
    <name type="common">fe'i banana</name>
    <dbReference type="NCBI Taxonomy" id="320322"/>
    <lineage>
        <taxon>Eukaryota</taxon>
        <taxon>Viridiplantae</taxon>
        <taxon>Streptophyta</taxon>
        <taxon>Embryophyta</taxon>
        <taxon>Tracheophyta</taxon>
        <taxon>Spermatophyta</taxon>
        <taxon>Magnoliopsida</taxon>
        <taxon>Liliopsida</taxon>
        <taxon>Zingiberales</taxon>
        <taxon>Musaceae</taxon>
        <taxon>Musa</taxon>
    </lineage>
</organism>
<gene>
    <name evidence="1" type="ORF">MUK42_28627</name>
</gene>
<proteinExistence type="predicted"/>
<protein>
    <submittedName>
        <fullName evidence="1">Uncharacterized protein</fullName>
    </submittedName>
</protein>
<dbReference type="AlphaFoldDB" id="A0A9E7KC11"/>
<keyword evidence="2" id="KW-1185">Reference proteome</keyword>
<evidence type="ECO:0000313" key="2">
    <source>
        <dbReference type="Proteomes" id="UP001055439"/>
    </source>
</evidence>
<dbReference type="Proteomes" id="UP001055439">
    <property type="component" value="Chromosome 6"/>
</dbReference>
<dbReference type="EMBL" id="CP097508">
    <property type="protein sequence ID" value="URE11901.1"/>
    <property type="molecule type" value="Genomic_DNA"/>
</dbReference>